<dbReference type="EMBL" id="BPLR01014159">
    <property type="protein sequence ID" value="GIY66860.1"/>
    <property type="molecule type" value="Genomic_DNA"/>
</dbReference>
<sequence>MDLLRTIWKYPLRWKWTAMQKENKIEKVTPGGMCRQINTAYKEMDVIDSIVAQSKRSDLQQDYVQITERKFQKRKFLAEWVSRVHFPIVDCSLHNPKINASNVNNGNNSKVKVNVKK</sequence>
<organism evidence="1 2">
    <name type="scientific">Caerostris extrusa</name>
    <name type="common">Bark spider</name>
    <name type="synonym">Caerostris bankana</name>
    <dbReference type="NCBI Taxonomy" id="172846"/>
    <lineage>
        <taxon>Eukaryota</taxon>
        <taxon>Metazoa</taxon>
        <taxon>Ecdysozoa</taxon>
        <taxon>Arthropoda</taxon>
        <taxon>Chelicerata</taxon>
        <taxon>Arachnida</taxon>
        <taxon>Araneae</taxon>
        <taxon>Araneomorphae</taxon>
        <taxon>Entelegynae</taxon>
        <taxon>Araneoidea</taxon>
        <taxon>Araneidae</taxon>
        <taxon>Caerostris</taxon>
    </lineage>
</organism>
<dbReference type="AlphaFoldDB" id="A0AAV4VA73"/>
<dbReference type="Proteomes" id="UP001054945">
    <property type="component" value="Unassembled WGS sequence"/>
</dbReference>
<name>A0AAV4VA73_CAEEX</name>
<keyword evidence="2" id="KW-1185">Reference proteome</keyword>
<protein>
    <submittedName>
        <fullName evidence="1">Uncharacterized protein</fullName>
    </submittedName>
</protein>
<reference evidence="1 2" key="1">
    <citation type="submission" date="2021-06" db="EMBL/GenBank/DDBJ databases">
        <title>Caerostris extrusa draft genome.</title>
        <authorList>
            <person name="Kono N."/>
            <person name="Arakawa K."/>
        </authorList>
    </citation>
    <scope>NUCLEOTIDE SEQUENCE [LARGE SCALE GENOMIC DNA]</scope>
</reference>
<comment type="caution">
    <text evidence="1">The sequence shown here is derived from an EMBL/GenBank/DDBJ whole genome shotgun (WGS) entry which is preliminary data.</text>
</comment>
<accession>A0AAV4VA73</accession>
<proteinExistence type="predicted"/>
<gene>
    <name evidence="1" type="ORF">CEXT_630501</name>
</gene>
<evidence type="ECO:0000313" key="2">
    <source>
        <dbReference type="Proteomes" id="UP001054945"/>
    </source>
</evidence>
<evidence type="ECO:0000313" key="1">
    <source>
        <dbReference type="EMBL" id="GIY66860.1"/>
    </source>
</evidence>